<keyword evidence="3" id="KW-1185">Reference proteome</keyword>
<keyword evidence="1" id="KW-1133">Transmembrane helix</keyword>
<evidence type="ECO:0008006" key="4">
    <source>
        <dbReference type="Google" id="ProtNLM"/>
    </source>
</evidence>
<feature type="transmembrane region" description="Helical" evidence="1">
    <location>
        <begin position="6"/>
        <end position="33"/>
    </location>
</feature>
<evidence type="ECO:0000313" key="2">
    <source>
        <dbReference type="EMBL" id="QPC81396.1"/>
    </source>
</evidence>
<reference evidence="2 3" key="1">
    <citation type="submission" date="2020-02" db="EMBL/GenBank/DDBJ databases">
        <authorList>
            <person name="Zheng R.K."/>
            <person name="Sun C.M."/>
        </authorList>
    </citation>
    <scope>NUCLEOTIDE SEQUENCE [LARGE SCALE GENOMIC DNA]</scope>
    <source>
        <strain evidence="3">rifampicinis</strain>
    </source>
</reference>
<keyword evidence="1" id="KW-0472">Membrane</keyword>
<protein>
    <recommendedName>
        <fullName evidence="4">DUF697 domain-containing protein</fullName>
    </recommendedName>
</protein>
<gene>
    <name evidence="2" type="ORF">G4Y79_17055</name>
</gene>
<evidence type="ECO:0000313" key="3">
    <source>
        <dbReference type="Proteomes" id="UP000594468"/>
    </source>
</evidence>
<keyword evidence="1" id="KW-0812">Transmembrane</keyword>
<sequence>MQDWQQTLLIIFALGCVLPLITLSIMAVAIFWFGKRQLEKLVAPSTEALFEQYQEMYTKQPDVDTRVHIQKIINKQAFKCGLVGAVTGVGGFITLPITLPIDVFLSVQIQAAMVEFIASAYGHPEDRDSQVATYMIMSGSGEVTQMTSRVVMRYAVRRLTGKFLSKFVPLLGAVVGFAVNYMLARSTGWVAMQWYDRKNTEQANELPLSQPI</sequence>
<dbReference type="Proteomes" id="UP000594468">
    <property type="component" value="Chromosome"/>
</dbReference>
<dbReference type="KEGG" id="pmet:G4Y79_17055"/>
<dbReference type="EMBL" id="CP062983">
    <property type="protein sequence ID" value="QPC81396.1"/>
    <property type="molecule type" value="Genomic_DNA"/>
</dbReference>
<evidence type="ECO:0000256" key="1">
    <source>
        <dbReference type="SAM" id="Phobius"/>
    </source>
</evidence>
<dbReference type="AlphaFoldDB" id="A0A7S8E6Q7"/>
<dbReference type="RefSeq" id="WP_195169469.1">
    <property type="nucleotide sequence ID" value="NZ_CP062983.1"/>
</dbReference>
<organism evidence="2 3">
    <name type="scientific">Phototrophicus methaneseepsis</name>
    <dbReference type="NCBI Taxonomy" id="2710758"/>
    <lineage>
        <taxon>Bacteria</taxon>
        <taxon>Bacillati</taxon>
        <taxon>Chloroflexota</taxon>
        <taxon>Candidatus Thermofontia</taxon>
        <taxon>Phototrophicales</taxon>
        <taxon>Phototrophicaceae</taxon>
        <taxon>Phototrophicus</taxon>
    </lineage>
</organism>
<accession>A0A7S8E6Q7</accession>
<proteinExistence type="predicted"/>
<feature type="transmembrane region" description="Helical" evidence="1">
    <location>
        <begin position="163"/>
        <end position="184"/>
    </location>
</feature>
<name>A0A7S8E6Q7_9CHLR</name>